<evidence type="ECO:0000256" key="7">
    <source>
        <dbReference type="SAM" id="Phobius"/>
    </source>
</evidence>
<dbReference type="EMBL" id="CP017476">
    <property type="protein sequence ID" value="AOW12702.1"/>
    <property type="molecule type" value="Genomic_DNA"/>
</dbReference>
<dbReference type="PANTHER" id="PTHR23513">
    <property type="entry name" value="INTEGRAL MEMBRANE EFFLUX PROTEIN-RELATED"/>
    <property type="match status" value="1"/>
</dbReference>
<dbReference type="InterPro" id="IPR010290">
    <property type="entry name" value="TM_effector"/>
</dbReference>
<feature type="transmembrane region" description="Helical" evidence="7">
    <location>
        <begin position="294"/>
        <end position="311"/>
    </location>
</feature>
<dbReference type="PROSITE" id="PS50850">
    <property type="entry name" value="MFS"/>
    <property type="match status" value="1"/>
</dbReference>
<evidence type="ECO:0000313" key="9">
    <source>
        <dbReference type="EMBL" id="AOW12702.1"/>
    </source>
</evidence>
<evidence type="ECO:0000256" key="3">
    <source>
        <dbReference type="ARBA" id="ARBA00022475"/>
    </source>
</evidence>
<evidence type="ECO:0000256" key="4">
    <source>
        <dbReference type="ARBA" id="ARBA00022692"/>
    </source>
</evidence>
<evidence type="ECO:0000256" key="1">
    <source>
        <dbReference type="ARBA" id="ARBA00004651"/>
    </source>
</evidence>
<feature type="transmembrane region" description="Helical" evidence="7">
    <location>
        <begin position="264"/>
        <end position="282"/>
    </location>
</feature>
<dbReference type="Proteomes" id="UP000185680">
    <property type="component" value="Chromosome"/>
</dbReference>
<reference evidence="10 11" key="1">
    <citation type="submission" date="2016-02" db="EMBL/GenBank/DDBJ databases">
        <title>Draft genome sequence of Hydrogenophaga sp. LPB0072.</title>
        <authorList>
            <person name="Shin S.-K."/>
            <person name="Yi H."/>
        </authorList>
    </citation>
    <scope>NUCLEOTIDE SEQUENCE [LARGE SCALE GENOMIC DNA]</scope>
    <source>
        <strain evidence="10 11">LPB0072</strain>
    </source>
</reference>
<gene>
    <name evidence="9" type="ORF">LPB072_07450</name>
    <name evidence="10" type="ORF">LPB72_16930</name>
</gene>
<dbReference type="PANTHER" id="PTHR23513:SF11">
    <property type="entry name" value="STAPHYLOFERRIN A TRANSPORTER"/>
    <property type="match status" value="1"/>
</dbReference>
<dbReference type="GO" id="GO:0005886">
    <property type="term" value="C:plasma membrane"/>
    <property type="evidence" value="ECO:0007669"/>
    <property type="project" value="UniProtKB-SubCell"/>
</dbReference>
<feature type="transmembrane region" description="Helical" evidence="7">
    <location>
        <begin position="232"/>
        <end position="252"/>
    </location>
</feature>
<dbReference type="KEGG" id="hyl:LPB072_07450"/>
<feature type="domain" description="Major facilitator superfamily (MFS) profile" evidence="8">
    <location>
        <begin position="1"/>
        <end position="406"/>
    </location>
</feature>
<dbReference type="SUPFAM" id="SSF103473">
    <property type="entry name" value="MFS general substrate transporter"/>
    <property type="match status" value="1"/>
</dbReference>
<keyword evidence="11" id="KW-1185">Reference proteome</keyword>
<dbReference type="EMBL" id="LVWD01000030">
    <property type="protein sequence ID" value="OAD40574.1"/>
    <property type="molecule type" value="Genomic_DNA"/>
</dbReference>
<dbReference type="GO" id="GO:0022857">
    <property type="term" value="F:transmembrane transporter activity"/>
    <property type="evidence" value="ECO:0007669"/>
    <property type="project" value="InterPro"/>
</dbReference>
<feature type="transmembrane region" description="Helical" evidence="7">
    <location>
        <begin position="84"/>
        <end position="107"/>
    </location>
</feature>
<dbReference type="AlphaFoldDB" id="A0A163CAP1"/>
<comment type="subcellular location">
    <subcellularLocation>
        <location evidence="1">Cell membrane</location>
        <topology evidence="1">Multi-pass membrane protein</topology>
    </subcellularLocation>
</comment>
<reference evidence="9 12" key="2">
    <citation type="submission" date="2016-10" db="EMBL/GenBank/DDBJ databases">
        <title>Hydorgenophaga sp. LPB0072 isolated from gastropod.</title>
        <authorList>
            <person name="Kim E."/>
            <person name="Yi H."/>
        </authorList>
    </citation>
    <scope>NUCLEOTIDE SEQUENCE [LARGE SCALE GENOMIC DNA]</scope>
    <source>
        <strain evidence="9 12">LPB0072</strain>
    </source>
</reference>
<accession>A0A163CAP1</accession>
<evidence type="ECO:0000313" key="11">
    <source>
        <dbReference type="Proteomes" id="UP000185657"/>
    </source>
</evidence>
<feature type="transmembrane region" description="Helical" evidence="7">
    <location>
        <begin position="357"/>
        <end position="374"/>
    </location>
</feature>
<dbReference type="InterPro" id="IPR020846">
    <property type="entry name" value="MFS_dom"/>
</dbReference>
<dbReference type="CDD" id="cd06173">
    <property type="entry name" value="MFS_MefA_like"/>
    <property type="match status" value="1"/>
</dbReference>
<evidence type="ECO:0000256" key="2">
    <source>
        <dbReference type="ARBA" id="ARBA00022448"/>
    </source>
</evidence>
<proteinExistence type="predicted"/>
<keyword evidence="4 7" id="KW-0812">Transmembrane</keyword>
<dbReference type="Pfam" id="PF05977">
    <property type="entry name" value="MFS_3"/>
    <property type="match status" value="1"/>
</dbReference>
<dbReference type="Proteomes" id="UP000185657">
    <property type="component" value="Unassembled WGS sequence"/>
</dbReference>
<dbReference type="RefSeq" id="WP_066093408.1">
    <property type="nucleotide sequence ID" value="NZ_CP017476.1"/>
</dbReference>
<name>A0A163CAP1_9BURK</name>
<keyword evidence="3" id="KW-1003">Cell membrane</keyword>
<feature type="transmembrane region" description="Helical" evidence="7">
    <location>
        <begin position="168"/>
        <end position="193"/>
    </location>
</feature>
<dbReference type="OrthoDB" id="9775268at2"/>
<feature type="transmembrane region" description="Helical" evidence="7">
    <location>
        <begin position="113"/>
        <end position="132"/>
    </location>
</feature>
<protein>
    <submittedName>
        <fullName evidence="9">Arabinose ABC transporter permease</fullName>
    </submittedName>
</protein>
<evidence type="ECO:0000313" key="10">
    <source>
        <dbReference type="EMBL" id="OAD40574.1"/>
    </source>
</evidence>
<feature type="transmembrane region" description="Helical" evidence="7">
    <location>
        <begin position="317"/>
        <end position="336"/>
    </location>
</feature>
<evidence type="ECO:0000256" key="6">
    <source>
        <dbReference type="ARBA" id="ARBA00023136"/>
    </source>
</evidence>
<evidence type="ECO:0000259" key="8">
    <source>
        <dbReference type="PROSITE" id="PS50850"/>
    </source>
</evidence>
<keyword evidence="6 7" id="KW-0472">Membrane</keyword>
<dbReference type="STRING" id="1763535.LPB072_07450"/>
<keyword evidence="5 7" id="KW-1133">Transmembrane helix</keyword>
<dbReference type="InterPro" id="IPR036259">
    <property type="entry name" value="MFS_trans_sf"/>
</dbReference>
<feature type="transmembrane region" description="Helical" evidence="7">
    <location>
        <begin position="21"/>
        <end position="45"/>
    </location>
</feature>
<feature type="transmembrane region" description="Helical" evidence="7">
    <location>
        <begin position="380"/>
        <end position="401"/>
    </location>
</feature>
<evidence type="ECO:0000313" key="12">
    <source>
        <dbReference type="Proteomes" id="UP000185680"/>
    </source>
</evidence>
<sequence>MSSALPPASIWTVLQDKPFRGMWGASFGYFTANAMMAMAAAWMMVELQASTFVVALVQTAVFLPMFVLALPAGVVADTTDRRRLLLSTLVVQALGVAVLSAALLGGVAGTGTVLFFTLLFGCCTAVFSPAWNSMVGEMRPREELPHVILSMSMAYNGARALGPALAGLWFAWLGSAWVFVLASGGVMGMWWAVRRWPPRAHPLSRLPAERVWGGTLAALRYARHSKPMLAQLLRTAAFGGTGSALWALLPVIGQQRLGLGAEGFGLLMACLGTGAVGVGVFFGALRQRLGLERLVVGAGVLFALVMLVSALSHTRWLVYAALVLGGACWMVVMTTYNTATQGSAPPWVRSRASALHVLSALGSFALGSALWGALASLASLPAALCLAAAAMLLGALLGPLFPLRMGEHKDVTQVVPFEDLMVADAPQPSAGPIAVELSYRIVPGQATNFLNALSLLKAPRRRDGATFWRIYHDLGESNRYVERFIVSSWADYLHQRARTTVADKELEAQLLGFLQPGTSVVLQHYIAER</sequence>
<feature type="transmembrane region" description="Helical" evidence="7">
    <location>
        <begin position="51"/>
        <end position="72"/>
    </location>
</feature>
<dbReference type="Gene3D" id="1.20.1250.20">
    <property type="entry name" value="MFS general substrate transporter like domains"/>
    <property type="match status" value="1"/>
</dbReference>
<evidence type="ECO:0000256" key="5">
    <source>
        <dbReference type="ARBA" id="ARBA00022989"/>
    </source>
</evidence>
<organism evidence="9 12">
    <name type="scientific">Hydrogenophaga crassostreae</name>
    <dbReference type="NCBI Taxonomy" id="1763535"/>
    <lineage>
        <taxon>Bacteria</taxon>
        <taxon>Pseudomonadati</taxon>
        <taxon>Pseudomonadota</taxon>
        <taxon>Betaproteobacteria</taxon>
        <taxon>Burkholderiales</taxon>
        <taxon>Comamonadaceae</taxon>
        <taxon>Hydrogenophaga</taxon>
    </lineage>
</organism>
<keyword evidence="2" id="KW-0813">Transport</keyword>